<proteinExistence type="predicted"/>
<feature type="compositionally biased region" description="Polar residues" evidence="2">
    <location>
        <begin position="90"/>
        <end position="100"/>
    </location>
</feature>
<feature type="coiled-coil region" evidence="1">
    <location>
        <begin position="3"/>
        <end position="55"/>
    </location>
</feature>
<dbReference type="AlphaFoldDB" id="A0A914VRM9"/>
<name>A0A914VRM9_9BILA</name>
<keyword evidence="1" id="KW-0175">Coiled coil</keyword>
<evidence type="ECO:0000313" key="4">
    <source>
        <dbReference type="WBParaSite" id="PSAMB.scaffold2290size24097.g17208.t1"/>
    </source>
</evidence>
<accession>A0A914VRM9</accession>
<dbReference type="Proteomes" id="UP000887566">
    <property type="component" value="Unplaced"/>
</dbReference>
<evidence type="ECO:0000256" key="1">
    <source>
        <dbReference type="SAM" id="Coils"/>
    </source>
</evidence>
<keyword evidence="3" id="KW-1185">Reference proteome</keyword>
<reference evidence="4" key="1">
    <citation type="submission" date="2022-11" db="UniProtKB">
        <authorList>
            <consortium name="WormBaseParasite"/>
        </authorList>
    </citation>
    <scope>IDENTIFICATION</scope>
</reference>
<evidence type="ECO:0000313" key="3">
    <source>
        <dbReference type="Proteomes" id="UP000887566"/>
    </source>
</evidence>
<evidence type="ECO:0000256" key="2">
    <source>
        <dbReference type="SAM" id="MobiDB-lite"/>
    </source>
</evidence>
<protein>
    <submittedName>
        <fullName evidence="4">Uncharacterized protein</fullName>
    </submittedName>
</protein>
<sequence length="131" mass="14418">QEIAALSGTCDQLREQLARAGEQLLMLQCKQAEEKQTAEEDIMKAAEKRRQLLSQLIAEKNTTANAVKMAFAEVEHLIEKGSAEDRSHSEQYLSGTQPQQKDAAAVLPKAGYKTCKLSSPSQPKICQIKSC</sequence>
<feature type="region of interest" description="Disordered" evidence="2">
    <location>
        <begin position="81"/>
        <end position="103"/>
    </location>
</feature>
<dbReference type="WBParaSite" id="PSAMB.scaffold2290size24097.g17208.t1">
    <property type="protein sequence ID" value="PSAMB.scaffold2290size24097.g17208.t1"/>
    <property type="gene ID" value="PSAMB.scaffold2290size24097.g17208"/>
</dbReference>
<organism evidence="3 4">
    <name type="scientific">Plectus sambesii</name>
    <dbReference type="NCBI Taxonomy" id="2011161"/>
    <lineage>
        <taxon>Eukaryota</taxon>
        <taxon>Metazoa</taxon>
        <taxon>Ecdysozoa</taxon>
        <taxon>Nematoda</taxon>
        <taxon>Chromadorea</taxon>
        <taxon>Plectida</taxon>
        <taxon>Plectina</taxon>
        <taxon>Plectoidea</taxon>
        <taxon>Plectidae</taxon>
        <taxon>Plectus</taxon>
    </lineage>
</organism>